<sequence length="355" mass="39858">MTTIKEIAERANFSNTTVSRVLNNDKTFSVGTETRQKILDVAKEMGYKTLQERRKERQAPEDVSASKIGILLCHSVEEELNDAYFLSIRQGVEHECLERGLTTTELFRLTNLNSGGISSDINSLIVVGRINSDILDQISNQLKNIVYINHTVDEDKYDSVVIDFEKATNRAIDHLLDLGYKKVGFIGGKEREHLNDSKVDYEDERKSTFQKTMMEKGLFNPESFYIGEFTMADGYELMKSAIHQGDLPEALFIASDAMAIGAMRALQENQYKVPEDIAIVSFNDIELAQFASTPLTTVKVQTEEMGRLGVKLMVDRLNGREIPLKVTVPTKLVVRDSCGARHIPNAVEQKKGVIS</sequence>
<dbReference type="Proteomes" id="UP000831880">
    <property type="component" value="Chromosome"/>
</dbReference>
<feature type="domain" description="HTH lacI-type" evidence="4">
    <location>
        <begin position="2"/>
        <end position="58"/>
    </location>
</feature>
<dbReference type="Gene3D" id="1.10.260.40">
    <property type="entry name" value="lambda repressor-like DNA-binding domains"/>
    <property type="match status" value="1"/>
</dbReference>
<keyword evidence="6" id="KW-1185">Reference proteome</keyword>
<dbReference type="Gene3D" id="3.40.50.2300">
    <property type="match status" value="2"/>
</dbReference>
<evidence type="ECO:0000256" key="2">
    <source>
        <dbReference type="ARBA" id="ARBA00023125"/>
    </source>
</evidence>
<keyword evidence="3" id="KW-0804">Transcription</keyword>
<dbReference type="PANTHER" id="PTHR30146:SF149">
    <property type="entry name" value="HTH-TYPE TRANSCRIPTIONAL REGULATOR EBGR"/>
    <property type="match status" value="1"/>
</dbReference>
<organism evidence="5 6">
    <name type="scientific">Halobacillus shinanisalinarum</name>
    <dbReference type="NCBI Taxonomy" id="2932258"/>
    <lineage>
        <taxon>Bacteria</taxon>
        <taxon>Bacillati</taxon>
        <taxon>Bacillota</taxon>
        <taxon>Bacilli</taxon>
        <taxon>Bacillales</taxon>
        <taxon>Bacillaceae</taxon>
        <taxon>Halobacillus</taxon>
    </lineage>
</organism>
<dbReference type="CDD" id="cd01544">
    <property type="entry name" value="PBP1_GalR"/>
    <property type="match status" value="1"/>
</dbReference>
<accession>A0ABY4H6A7</accession>
<dbReference type="InterPro" id="IPR000843">
    <property type="entry name" value="HTH_LacI"/>
</dbReference>
<dbReference type="CDD" id="cd01392">
    <property type="entry name" value="HTH_LacI"/>
    <property type="match status" value="1"/>
</dbReference>
<evidence type="ECO:0000313" key="6">
    <source>
        <dbReference type="Proteomes" id="UP000831880"/>
    </source>
</evidence>
<evidence type="ECO:0000256" key="3">
    <source>
        <dbReference type="ARBA" id="ARBA00023163"/>
    </source>
</evidence>
<gene>
    <name evidence="5" type="ORF">MUO14_06015</name>
</gene>
<evidence type="ECO:0000256" key="1">
    <source>
        <dbReference type="ARBA" id="ARBA00023015"/>
    </source>
</evidence>
<keyword evidence="1" id="KW-0805">Transcription regulation</keyword>
<dbReference type="Pfam" id="PF13377">
    <property type="entry name" value="Peripla_BP_3"/>
    <property type="match status" value="1"/>
</dbReference>
<dbReference type="GO" id="GO:0003677">
    <property type="term" value="F:DNA binding"/>
    <property type="evidence" value="ECO:0007669"/>
    <property type="project" value="UniProtKB-KW"/>
</dbReference>
<protein>
    <submittedName>
        <fullName evidence="5">LacI family DNA-binding transcriptional regulator</fullName>
    </submittedName>
</protein>
<dbReference type="SUPFAM" id="SSF53822">
    <property type="entry name" value="Periplasmic binding protein-like I"/>
    <property type="match status" value="1"/>
</dbReference>
<dbReference type="InterPro" id="IPR046335">
    <property type="entry name" value="LacI/GalR-like_sensor"/>
</dbReference>
<dbReference type="InterPro" id="IPR010982">
    <property type="entry name" value="Lambda_DNA-bd_dom_sf"/>
</dbReference>
<dbReference type="PROSITE" id="PS50932">
    <property type="entry name" value="HTH_LACI_2"/>
    <property type="match status" value="1"/>
</dbReference>
<reference evidence="5 6" key="1">
    <citation type="submission" date="2022-04" db="EMBL/GenBank/DDBJ databases">
        <title>Halobacillus sp. isolated from saltern.</title>
        <authorList>
            <person name="Won M."/>
            <person name="Lee C.-M."/>
            <person name="Woen H.-Y."/>
            <person name="Kwon S.-W."/>
        </authorList>
    </citation>
    <scope>NUCLEOTIDE SEQUENCE [LARGE SCALE GENOMIC DNA]</scope>
    <source>
        <strain evidence="5 6">SSTM10-2</strain>
    </source>
</reference>
<dbReference type="PANTHER" id="PTHR30146">
    <property type="entry name" value="LACI-RELATED TRANSCRIPTIONAL REPRESSOR"/>
    <property type="match status" value="1"/>
</dbReference>
<evidence type="ECO:0000259" key="4">
    <source>
        <dbReference type="PROSITE" id="PS50932"/>
    </source>
</evidence>
<name>A0ABY4H6A7_9BACI</name>
<dbReference type="EMBL" id="CP095074">
    <property type="protein sequence ID" value="UOQ94507.1"/>
    <property type="molecule type" value="Genomic_DNA"/>
</dbReference>
<dbReference type="SUPFAM" id="SSF47413">
    <property type="entry name" value="lambda repressor-like DNA-binding domains"/>
    <property type="match status" value="1"/>
</dbReference>
<dbReference type="SMART" id="SM00354">
    <property type="entry name" value="HTH_LACI"/>
    <property type="match status" value="1"/>
</dbReference>
<evidence type="ECO:0000313" key="5">
    <source>
        <dbReference type="EMBL" id="UOQ94507.1"/>
    </source>
</evidence>
<dbReference type="Pfam" id="PF00356">
    <property type="entry name" value="LacI"/>
    <property type="match status" value="1"/>
</dbReference>
<keyword evidence="2 5" id="KW-0238">DNA-binding</keyword>
<proteinExistence type="predicted"/>
<dbReference type="RefSeq" id="WP_244754249.1">
    <property type="nucleotide sequence ID" value="NZ_CP095074.1"/>
</dbReference>
<dbReference type="InterPro" id="IPR028082">
    <property type="entry name" value="Peripla_BP_I"/>
</dbReference>